<accession>A0AB38R2D1</accession>
<organism evidence="2 3">
    <name type="scientific">Parageobacillus thermoglucosidasius</name>
    <name type="common">Geobacillus thermoglucosidasius</name>
    <dbReference type="NCBI Taxonomy" id="1426"/>
    <lineage>
        <taxon>Bacteria</taxon>
        <taxon>Bacillati</taxon>
        <taxon>Bacillota</taxon>
        <taxon>Bacilli</taxon>
        <taxon>Bacillales</taxon>
        <taxon>Anoxybacillaceae</taxon>
        <taxon>Parageobacillus</taxon>
    </lineage>
</organism>
<dbReference type="Proteomes" id="UP001058458">
    <property type="component" value="Chromosome"/>
</dbReference>
<evidence type="ECO:0000256" key="1">
    <source>
        <dbReference type="SAM" id="Coils"/>
    </source>
</evidence>
<sequence length="310" mass="37093">MSLRSFRTPLTEAEVDEIYQLLTPKQRKYMDAFTKRSKKSKWLEVLALKKGIIVTEDMDNEQLAEAVDDWVLVEILDGGRGNRPFRCECGMSLRYQYIVTHKKQNKTYKLGETCLENYTHLTPEIIRDIRKGFHRIHLERDELLLKIYRGEKTDIKEFAGIEIPQSYLEQIEHDIPLLDKQLKKLHDQLHAKRMEELQKQRQSERERLKEISYQSRQHRTSKSCTLPYYYSYHSSPKTHSHLCISYEELIERHLNELKQIRAKEELIPAGLRKDWDIIQDIVRAAKRREEVDYSRFKLLLNNLKIPLRIQ</sequence>
<reference evidence="2" key="1">
    <citation type="submission" date="2020-10" db="EMBL/GenBank/DDBJ databases">
        <authorList>
            <person name="Delgado J.A."/>
            <person name="Gonzalez J.M."/>
        </authorList>
    </citation>
    <scope>NUCLEOTIDE SEQUENCE</scope>
    <source>
        <strain evidence="2">23.6</strain>
    </source>
</reference>
<dbReference type="RefSeq" id="WP_256834439.1">
    <property type="nucleotide sequence ID" value="NZ_CP063414.1"/>
</dbReference>
<gene>
    <name evidence="2" type="ORF">IMI45_04855</name>
</gene>
<dbReference type="AlphaFoldDB" id="A0AB38R2D1"/>
<evidence type="ECO:0000313" key="3">
    <source>
        <dbReference type="Proteomes" id="UP001058458"/>
    </source>
</evidence>
<name>A0AB38R2D1_PARTM</name>
<keyword evidence="1" id="KW-0175">Coiled coil</keyword>
<evidence type="ECO:0000313" key="2">
    <source>
        <dbReference type="EMBL" id="UOE77183.1"/>
    </source>
</evidence>
<proteinExistence type="predicted"/>
<dbReference type="EMBL" id="CP063414">
    <property type="protein sequence ID" value="UOE77183.1"/>
    <property type="molecule type" value="Genomic_DNA"/>
</dbReference>
<feature type="coiled-coil region" evidence="1">
    <location>
        <begin position="168"/>
        <end position="214"/>
    </location>
</feature>
<protein>
    <submittedName>
        <fullName evidence="2">Uncharacterized protein</fullName>
    </submittedName>
</protein>